<comment type="caution">
    <text evidence="2">The sequence shown here is derived from an EMBL/GenBank/DDBJ whole genome shotgun (WGS) entry which is preliminary data.</text>
</comment>
<protein>
    <submittedName>
        <fullName evidence="2">Uncharacterized protein</fullName>
    </submittedName>
</protein>
<evidence type="ECO:0000313" key="3">
    <source>
        <dbReference type="Proteomes" id="UP000642070"/>
    </source>
</evidence>
<accession>A0A917WQW7</accession>
<gene>
    <name evidence="2" type="ORF">GCM10007977_026460</name>
</gene>
<evidence type="ECO:0000256" key="1">
    <source>
        <dbReference type="SAM" id="MobiDB-lite"/>
    </source>
</evidence>
<organism evidence="2 3">
    <name type="scientific">Dactylosporangium sucinum</name>
    <dbReference type="NCBI Taxonomy" id="1424081"/>
    <lineage>
        <taxon>Bacteria</taxon>
        <taxon>Bacillati</taxon>
        <taxon>Actinomycetota</taxon>
        <taxon>Actinomycetes</taxon>
        <taxon>Micromonosporales</taxon>
        <taxon>Micromonosporaceae</taxon>
        <taxon>Dactylosporangium</taxon>
    </lineage>
</organism>
<sequence length="363" mass="37569">MSNGGQPMDESSTARAERYLEQLKPGTALGHGTGPVTPPSHPRRWQPMDEASVRQALLSVADLMPDAAPGQLTGAVMRAWNSDRDGLADLERAQADVVDAAWIRGYWSGAQLAHHHTVTRYHDRAMQELSNIARAAAANAEAPNHPDAVKVLRAVASAANAVADEGVAVEDPGPSHGDYATARAARFDDSHSARVAAAAAVGWRNGRRAGAGDATWSAGEAIAGYVITWAGAAVDTAHIGGLPARRWLARLQHDDAQLAGPGRTAAAQPDITPQRQRASTSSRSAFWLSRRFGHEDAAPAIPPSAGVGQAFASPLRLNALGTPHASVAAAAGAASPVTGPVAMTAASTAAVAANKLLGQRGRR</sequence>
<dbReference type="Proteomes" id="UP000642070">
    <property type="component" value="Unassembled WGS sequence"/>
</dbReference>
<dbReference type="AlphaFoldDB" id="A0A917WQW7"/>
<name>A0A917WQW7_9ACTN</name>
<feature type="compositionally biased region" description="Low complexity" evidence="1">
    <location>
        <begin position="274"/>
        <end position="283"/>
    </location>
</feature>
<reference evidence="2" key="1">
    <citation type="journal article" date="2014" name="Int. J. Syst. Evol. Microbiol.">
        <title>Complete genome sequence of Corynebacterium casei LMG S-19264T (=DSM 44701T), isolated from a smear-ripened cheese.</title>
        <authorList>
            <consortium name="US DOE Joint Genome Institute (JGI-PGF)"/>
            <person name="Walter F."/>
            <person name="Albersmeier A."/>
            <person name="Kalinowski J."/>
            <person name="Ruckert C."/>
        </authorList>
    </citation>
    <scope>NUCLEOTIDE SEQUENCE</scope>
    <source>
        <strain evidence="2">JCM 19831</strain>
    </source>
</reference>
<keyword evidence="3" id="KW-1185">Reference proteome</keyword>
<proteinExistence type="predicted"/>
<feature type="region of interest" description="Disordered" evidence="1">
    <location>
        <begin position="24"/>
        <end position="45"/>
    </location>
</feature>
<evidence type="ECO:0000313" key="2">
    <source>
        <dbReference type="EMBL" id="GGM24024.1"/>
    </source>
</evidence>
<reference evidence="2" key="2">
    <citation type="submission" date="2020-09" db="EMBL/GenBank/DDBJ databases">
        <authorList>
            <person name="Sun Q."/>
            <person name="Ohkuma M."/>
        </authorList>
    </citation>
    <scope>NUCLEOTIDE SEQUENCE</scope>
    <source>
        <strain evidence="2">JCM 19831</strain>
    </source>
</reference>
<dbReference type="EMBL" id="BMPI01000010">
    <property type="protein sequence ID" value="GGM24024.1"/>
    <property type="molecule type" value="Genomic_DNA"/>
</dbReference>
<feature type="region of interest" description="Disordered" evidence="1">
    <location>
        <begin position="260"/>
        <end position="283"/>
    </location>
</feature>